<feature type="compositionally biased region" description="Polar residues" evidence="2">
    <location>
        <begin position="924"/>
        <end position="938"/>
    </location>
</feature>
<dbReference type="GO" id="GO:0051299">
    <property type="term" value="P:centrosome separation"/>
    <property type="evidence" value="ECO:0007669"/>
    <property type="project" value="TreeGrafter"/>
</dbReference>
<dbReference type="Proteomes" id="UP000812440">
    <property type="component" value="Chromosome 3"/>
</dbReference>
<dbReference type="GO" id="GO:0007099">
    <property type="term" value="P:centriole replication"/>
    <property type="evidence" value="ECO:0007669"/>
    <property type="project" value="InterPro"/>
</dbReference>
<evidence type="ECO:0000313" key="4">
    <source>
        <dbReference type="Proteomes" id="UP000812440"/>
    </source>
</evidence>
<reference evidence="3" key="1">
    <citation type="thesis" date="2020" institute="ProQuest LLC" country="789 East Eisenhower Parkway, Ann Arbor, MI, USA">
        <title>Comparative Genomics and Chromosome Evolution.</title>
        <authorList>
            <person name="Mudd A.B."/>
        </authorList>
    </citation>
    <scope>NUCLEOTIDE SEQUENCE</scope>
    <source>
        <strain evidence="3">Female2</strain>
        <tissue evidence="3">Blood</tissue>
    </source>
</reference>
<feature type="compositionally biased region" description="Low complexity" evidence="2">
    <location>
        <begin position="33"/>
        <end position="51"/>
    </location>
</feature>
<sequence length="1001" mass="112613">MALPHLYSHQDSSLLSGIEPLPLSPPTSPYQNRSRSLSLPSPAFSPSGSGLRHSAFSTTQLHASLRRSKELETEDRETLSHTDGEKERMQNPDPTMASNVDDLAEEMSQKLQEGVEASSIKGVSYISQMESLRYYLQNMMSLSSTGTSHSRNARPLSPTVSLSGLEGLFPHYASLYNVGPAVPDLQLSKDLDRETARRKHLERHVQNLQNEMLELQQRLTVTLTADRRKDTMIQHLDQNLALVVGGWKQQEQKREEMMHQLTKEKEESDQARVRDGEALAQVQKELFEVRDSLEEEKQRLAMAQNELQKLAEEKTAMVSQFLTEQEKERREVMQKNTSAGESEEQMQELQTEWLEERRENCGAASFLQESQKSRQLQQALASLQGEVTRLERDLQVAHSERDTLEMDLNLEKARGESEKVRLESEHKVHLEETIAERLSAVHKETAQHLSAVREQHRGQLLDLTSQHEAELSAHLSQFNAALQERERRHREVIMEYDRKLSHSEDKAQELSLSLRRLESERADMLAQLQEVMRSHWSQALRVLTSKSSETFNSEKSREVSFQPVQLMVPGEQFAEDTETTEVKSQDIGHGNSLKECCNLLTPSATSHLISDQLKNSLNPIAENRNVTNSTNQPFGDQNNHQFVFNQFAENLNPRLLVSNPHLESGGHNLIDSSQEKNQDLRPLTLLINPDSHKLISRDSSHFINQYVSKPVGTGDLGQSLIGGGSLTSSQRLTDTGHNNNRLSDNHNSLSHQSLLGNSVFSGEPLMAVEKNNGDIGKNPPKQFLVGSYDIKLFGDLEERKGVDHSTYYDGSQMPNVPAVPVLKRITSQHDGEAPTPGLQSSQPVLDHGPVLQGSYRVPGQNTGKYHSRLSEKNYQPSQGEAEESFYPLQMEELSHSFSSHMGFYALEPHQDQSSVGKVSDHSHLLSTRPTTDHSQYLQGSSSQISNCSADFSKEQVKTSKNPESRFPEAVKKEVLPSHRLAVLSKGPKKTSVRGGRSGIWR</sequence>
<dbReference type="GO" id="GO:1902017">
    <property type="term" value="P:regulation of cilium assembly"/>
    <property type="evidence" value="ECO:0007669"/>
    <property type="project" value="InterPro"/>
</dbReference>
<evidence type="ECO:0008006" key="5">
    <source>
        <dbReference type="Google" id="ProtNLM"/>
    </source>
</evidence>
<proteinExistence type="predicted"/>
<feature type="region of interest" description="Disordered" evidence="2">
    <location>
        <begin position="912"/>
        <end position="938"/>
    </location>
</feature>
<dbReference type="GO" id="GO:0005813">
    <property type="term" value="C:centrosome"/>
    <property type="evidence" value="ECO:0007669"/>
    <property type="project" value="TreeGrafter"/>
</dbReference>
<protein>
    <recommendedName>
        <fullName evidence="5">Centrobin</fullName>
    </recommendedName>
</protein>
<keyword evidence="1" id="KW-0175">Coiled coil</keyword>
<dbReference type="AlphaFoldDB" id="A0A8T2JCZ0"/>
<dbReference type="PANTHER" id="PTHR34439">
    <property type="entry name" value="CENTROBIN"/>
    <property type="match status" value="1"/>
</dbReference>
<dbReference type="EMBL" id="JAACNH010000006">
    <property type="protein sequence ID" value="KAG8441513.1"/>
    <property type="molecule type" value="Genomic_DNA"/>
</dbReference>
<feature type="region of interest" description="Disordered" evidence="2">
    <location>
        <begin position="1"/>
        <end position="98"/>
    </location>
</feature>
<organism evidence="3 4">
    <name type="scientific">Hymenochirus boettgeri</name>
    <name type="common">Congo dwarf clawed frog</name>
    <dbReference type="NCBI Taxonomy" id="247094"/>
    <lineage>
        <taxon>Eukaryota</taxon>
        <taxon>Metazoa</taxon>
        <taxon>Chordata</taxon>
        <taxon>Craniata</taxon>
        <taxon>Vertebrata</taxon>
        <taxon>Euteleostomi</taxon>
        <taxon>Amphibia</taxon>
        <taxon>Batrachia</taxon>
        <taxon>Anura</taxon>
        <taxon>Pipoidea</taxon>
        <taxon>Pipidae</taxon>
        <taxon>Pipinae</taxon>
        <taxon>Hymenochirus</taxon>
    </lineage>
</organism>
<keyword evidence="4" id="KW-1185">Reference proteome</keyword>
<dbReference type="PANTHER" id="PTHR34439:SF1">
    <property type="entry name" value="CENTROBIN"/>
    <property type="match status" value="1"/>
</dbReference>
<name>A0A8T2JCZ0_9PIPI</name>
<dbReference type="InterPro" id="IPR038923">
    <property type="entry name" value="Centrobin"/>
</dbReference>
<accession>A0A8T2JCZ0</accession>
<dbReference type="OrthoDB" id="8190486at2759"/>
<evidence type="ECO:0000313" key="3">
    <source>
        <dbReference type="EMBL" id="KAG8441513.1"/>
    </source>
</evidence>
<dbReference type="GO" id="GO:1902410">
    <property type="term" value="P:mitotic cytokinetic process"/>
    <property type="evidence" value="ECO:0007669"/>
    <property type="project" value="TreeGrafter"/>
</dbReference>
<dbReference type="GO" id="GO:0005814">
    <property type="term" value="C:centriole"/>
    <property type="evidence" value="ECO:0007669"/>
    <property type="project" value="TreeGrafter"/>
</dbReference>
<comment type="caution">
    <text evidence="3">The sequence shown here is derived from an EMBL/GenBank/DDBJ whole genome shotgun (WGS) entry which is preliminary data.</text>
</comment>
<evidence type="ECO:0000256" key="1">
    <source>
        <dbReference type="SAM" id="Coils"/>
    </source>
</evidence>
<feature type="coiled-coil region" evidence="1">
    <location>
        <begin position="191"/>
        <end position="407"/>
    </location>
</feature>
<evidence type="ECO:0000256" key="2">
    <source>
        <dbReference type="SAM" id="MobiDB-lite"/>
    </source>
</evidence>
<feature type="compositionally biased region" description="Basic and acidic residues" evidence="2">
    <location>
        <begin position="67"/>
        <end position="90"/>
    </location>
</feature>
<feature type="region of interest" description="Disordered" evidence="2">
    <location>
        <begin position="828"/>
        <end position="852"/>
    </location>
</feature>
<feature type="coiled-coil region" evidence="1">
    <location>
        <begin position="500"/>
        <end position="534"/>
    </location>
</feature>
<gene>
    <name evidence="3" type="ORF">GDO86_007034</name>
</gene>